<keyword evidence="2" id="KW-0732">Signal</keyword>
<comment type="caution">
    <text evidence="3">The sequence shown here is derived from an EMBL/GenBank/DDBJ whole genome shotgun (WGS) entry which is preliminary data.</text>
</comment>
<feature type="region of interest" description="Disordered" evidence="1">
    <location>
        <begin position="115"/>
        <end position="162"/>
    </location>
</feature>
<name>A0ABP9S4J6_9ACTN</name>
<evidence type="ECO:0000313" key="3">
    <source>
        <dbReference type="EMBL" id="GAA5191289.1"/>
    </source>
</evidence>
<dbReference type="SUPFAM" id="SSF141072">
    <property type="entry name" value="CalX-like"/>
    <property type="match status" value="1"/>
</dbReference>
<feature type="region of interest" description="Disordered" evidence="1">
    <location>
        <begin position="72"/>
        <end position="94"/>
    </location>
</feature>
<evidence type="ECO:0000313" key="4">
    <source>
        <dbReference type="Proteomes" id="UP001501570"/>
    </source>
</evidence>
<dbReference type="InterPro" id="IPR038081">
    <property type="entry name" value="CalX-like_sf"/>
</dbReference>
<feature type="compositionally biased region" description="Low complexity" evidence="1">
    <location>
        <begin position="115"/>
        <end position="126"/>
    </location>
</feature>
<dbReference type="EMBL" id="BAABJQ010000015">
    <property type="protein sequence ID" value="GAA5191289.1"/>
    <property type="molecule type" value="Genomic_DNA"/>
</dbReference>
<evidence type="ECO:0000256" key="1">
    <source>
        <dbReference type="SAM" id="MobiDB-lite"/>
    </source>
</evidence>
<sequence>MSQQTRRMRRAKRLAAPLVLACLSATLLNGTASAAGGHTDQVAAGSHWSITRVAGGFRVTLDLDRPLPVTASAPSLAADGQSLGPATESADGRSLSLVTTDASVLTASSVTTDATVDGTAGASAPEPTAPDPTAPGAGADRSAPQGTPKVLPVDPSTPGPHRVAEAVYDFGDQAIPLLNIGGIRGELEGKIYLPDGGGRHPVVIFEHGRHSSCYGSGKPNPAGWPCLTSPTSTEQRFPIPSFLGYDAPARALASDGYVVVSISANAINASDNQLAADYGAQARGELILDTLRMLKKADAGAPAVYHDAFTDRDVNLGEALNGDVTPADLIGRFNFGDVGIMGHSRGGEGVVAASTLNDALPVAQQFGIRAVLPLAPVDYDRISLPNVATATVLPYCDGDVENLMGQHIVDDSRHAFADNVLRSAVLVMGANHNYFNTIWTPGGWPSGTSDDWAAADGADDPVCDPSSTTTTRLSPTQQVAVETAYVAGFFRLTLGNERQFQPLFDGSAVTAPSTAFAHITTTATQPAKSRVDINTFERSGSGVRVLGDATAHVCASMGGSGGVELPQAQPFCTTTLNEAAVPHWSPAQWAWNDPSSPMLHLTWASRTGQARVTVPPAARDVRGYDQISVKVAADEFVSTGTDLTITVVDGSGRTWSAPVSALNPQAVTRMPGVSSPWLRKVILQQVTIPTSALAGINRRDVREVRFTGARGADGTDSGGVYLSDLSLEDRAVGARVPAQQATVNVAAARVEEGSGPGTARVAAVLSRRVDHPVTADVSVFGSATGKAGVTMRQVTFAPGQVCVPVTVPTYGDALPSATASTSFKVSATDVTGAVMGDHGFGTLTVREDDGVTGGTPAPEVGVAGDPCREYAASLTPGRFQVTGTVAGATTTLRGSGYRAGESVEFTLGATSLGRAVADGAGRVRLVTTIPADTPSGTATFTATGAGSGYVTKAIQHVRSAH</sequence>
<dbReference type="Proteomes" id="UP001501570">
    <property type="component" value="Unassembled WGS sequence"/>
</dbReference>
<dbReference type="Gene3D" id="2.60.40.2030">
    <property type="match status" value="1"/>
</dbReference>
<gene>
    <name evidence="3" type="ORF">GCM10023322_48320</name>
</gene>
<protein>
    <submittedName>
        <fullName evidence="3">Uncharacterized protein</fullName>
    </submittedName>
</protein>
<dbReference type="SUPFAM" id="SSF53474">
    <property type="entry name" value="alpha/beta-Hydrolases"/>
    <property type="match status" value="1"/>
</dbReference>
<organism evidence="3 4">
    <name type="scientific">Rugosimonospora acidiphila</name>
    <dbReference type="NCBI Taxonomy" id="556531"/>
    <lineage>
        <taxon>Bacteria</taxon>
        <taxon>Bacillati</taxon>
        <taxon>Actinomycetota</taxon>
        <taxon>Actinomycetes</taxon>
        <taxon>Micromonosporales</taxon>
        <taxon>Micromonosporaceae</taxon>
        <taxon>Rugosimonospora</taxon>
    </lineage>
</organism>
<keyword evidence="4" id="KW-1185">Reference proteome</keyword>
<reference evidence="4" key="1">
    <citation type="journal article" date="2019" name="Int. J. Syst. Evol. Microbiol.">
        <title>The Global Catalogue of Microorganisms (GCM) 10K type strain sequencing project: providing services to taxonomists for standard genome sequencing and annotation.</title>
        <authorList>
            <consortium name="The Broad Institute Genomics Platform"/>
            <consortium name="The Broad Institute Genome Sequencing Center for Infectious Disease"/>
            <person name="Wu L."/>
            <person name="Ma J."/>
        </authorList>
    </citation>
    <scope>NUCLEOTIDE SEQUENCE [LARGE SCALE GENOMIC DNA]</scope>
    <source>
        <strain evidence="4">JCM 18304</strain>
    </source>
</reference>
<accession>A0ABP9S4J6</accession>
<dbReference type="InterPro" id="IPR029058">
    <property type="entry name" value="AB_hydrolase_fold"/>
</dbReference>
<evidence type="ECO:0000256" key="2">
    <source>
        <dbReference type="SAM" id="SignalP"/>
    </source>
</evidence>
<dbReference type="Gene3D" id="3.40.50.1820">
    <property type="entry name" value="alpha/beta hydrolase"/>
    <property type="match status" value="1"/>
</dbReference>
<feature type="signal peptide" evidence="2">
    <location>
        <begin position="1"/>
        <end position="34"/>
    </location>
</feature>
<proteinExistence type="predicted"/>
<feature type="chain" id="PRO_5046022018" evidence="2">
    <location>
        <begin position="35"/>
        <end position="961"/>
    </location>
</feature>